<sequence length="71" mass="7295">MTTPDSIYADADYVGQGRADPAAVGSLGAPKTATRSSRTTCSPETSIDGGASAEEAAMRIIDLDSDEDLED</sequence>
<accession>A0A9D7XUM1</accession>
<feature type="compositionally biased region" description="Polar residues" evidence="1">
    <location>
        <begin position="33"/>
        <end position="45"/>
    </location>
</feature>
<dbReference type="AlphaFoldDB" id="A0A9D7XUM1"/>
<protein>
    <submittedName>
        <fullName evidence="2">Uncharacterized protein</fullName>
    </submittedName>
</protein>
<feature type="region of interest" description="Disordered" evidence="1">
    <location>
        <begin position="18"/>
        <end position="56"/>
    </location>
</feature>
<evidence type="ECO:0000313" key="2">
    <source>
        <dbReference type="EMBL" id="MBL0003973.1"/>
    </source>
</evidence>
<organism evidence="2 3">
    <name type="scientific">Candidatus Phosphoribacter hodrii</name>
    <dbReference type="NCBI Taxonomy" id="2953743"/>
    <lineage>
        <taxon>Bacteria</taxon>
        <taxon>Bacillati</taxon>
        <taxon>Actinomycetota</taxon>
        <taxon>Actinomycetes</taxon>
        <taxon>Micrococcales</taxon>
        <taxon>Dermatophilaceae</taxon>
        <taxon>Candidatus Phosphoribacter</taxon>
    </lineage>
</organism>
<name>A0A9D7XUM1_9MICO</name>
<proteinExistence type="predicted"/>
<evidence type="ECO:0000256" key="1">
    <source>
        <dbReference type="SAM" id="MobiDB-lite"/>
    </source>
</evidence>
<gene>
    <name evidence="2" type="ORF">IPP00_08300</name>
</gene>
<comment type="caution">
    <text evidence="2">The sequence shown here is derived from an EMBL/GenBank/DDBJ whole genome shotgun (WGS) entry which is preliminary data.</text>
</comment>
<evidence type="ECO:0000313" key="3">
    <source>
        <dbReference type="Proteomes" id="UP000886632"/>
    </source>
</evidence>
<reference evidence="2" key="1">
    <citation type="submission" date="2020-10" db="EMBL/GenBank/DDBJ databases">
        <title>Connecting structure to function with the recovery of over 1000 high-quality activated sludge metagenome-assembled genomes encoding full-length rRNA genes using long-read sequencing.</title>
        <authorList>
            <person name="Singleton C.M."/>
            <person name="Petriglieri F."/>
            <person name="Kristensen J.M."/>
            <person name="Kirkegaard R.H."/>
            <person name="Michaelsen T.Y."/>
            <person name="Andersen M.H."/>
            <person name="Karst S.M."/>
            <person name="Dueholm M.S."/>
            <person name="Nielsen P.H."/>
            <person name="Albertsen M."/>
        </authorList>
    </citation>
    <scope>NUCLEOTIDE SEQUENCE</scope>
    <source>
        <strain evidence="2">Ribe_18-Q3-R11-54_MAXAC.001</strain>
    </source>
</reference>
<dbReference type="Proteomes" id="UP000886632">
    <property type="component" value="Unassembled WGS sequence"/>
</dbReference>
<dbReference type="EMBL" id="JADKGK010000019">
    <property type="protein sequence ID" value="MBL0003973.1"/>
    <property type="molecule type" value="Genomic_DNA"/>
</dbReference>